<dbReference type="InterPro" id="IPR007156">
    <property type="entry name" value="MamQ_LemA"/>
</dbReference>
<keyword evidence="5 6" id="KW-0472">Membrane</keyword>
<evidence type="ECO:0000256" key="2">
    <source>
        <dbReference type="ARBA" id="ARBA00008854"/>
    </source>
</evidence>
<accession>B0VJV8</accession>
<proteinExistence type="inferred from homology"/>
<evidence type="ECO:0000313" key="7">
    <source>
        <dbReference type="EMBL" id="CAO81074.1"/>
    </source>
</evidence>
<dbReference type="AlphaFoldDB" id="B0VJV8"/>
<organism evidence="7 8">
    <name type="scientific">Cloacimonas acidaminovorans (strain Evry)</name>
    <dbReference type="NCBI Taxonomy" id="459349"/>
    <lineage>
        <taxon>Bacteria</taxon>
        <taxon>Pseudomonadati</taxon>
        <taxon>Candidatus Cloacimonadota</taxon>
        <taxon>Candidatus Cloacimonadia</taxon>
        <taxon>Candidatus Cloacimonadales</taxon>
        <taxon>Candidatus Cloacimonadaceae</taxon>
        <taxon>Candidatus Cloacimonas</taxon>
    </lineage>
</organism>
<reference evidence="7 8" key="1">
    <citation type="journal article" date="2008" name="J. Bacteriol.">
        <title>'Candidatus Cloacamonas acidaminovorans': genome sequence reconstruction provides a first glimpse of a new bacterial division.</title>
        <authorList>
            <person name="Pelletier E."/>
            <person name="Kreimeyer A."/>
            <person name="Bocs S."/>
            <person name="Rouy Z."/>
            <person name="Gyapay G."/>
            <person name="Chouari R."/>
            <person name="Riviere D."/>
            <person name="Ganesan A."/>
            <person name="Daegelen P."/>
            <person name="Sghir A."/>
            <person name="Cohen G.N."/>
            <person name="Medigue C."/>
            <person name="Weissenbach J."/>
            <person name="Le Paslier D."/>
        </authorList>
    </citation>
    <scope>NUCLEOTIDE SEQUENCE [LARGE SCALE GENOMIC DNA]</scope>
    <source>
        <strain evidence="8">Evry</strain>
    </source>
</reference>
<evidence type="ECO:0000256" key="5">
    <source>
        <dbReference type="ARBA" id="ARBA00023136"/>
    </source>
</evidence>
<dbReference type="OrthoDB" id="9804152at2"/>
<dbReference type="Proteomes" id="UP000002019">
    <property type="component" value="Chromosome"/>
</dbReference>
<evidence type="ECO:0008006" key="9">
    <source>
        <dbReference type="Google" id="ProtNLM"/>
    </source>
</evidence>
<dbReference type="STRING" id="459349.CLOAM1213"/>
<dbReference type="EMBL" id="CU466930">
    <property type="protein sequence ID" value="CAO81074.1"/>
    <property type="molecule type" value="Genomic_DNA"/>
</dbReference>
<evidence type="ECO:0000256" key="4">
    <source>
        <dbReference type="ARBA" id="ARBA00022989"/>
    </source>
</evidence>
<dbReference type="eggNOG" id="COG1704">
    <property type="taxonomic scope" value="Bacteria"/>
</dbReference>
<protein>
    <recommendedName>
        <fullName evidence="9">LemA family protein</fullName>
    </recommendedName>
</protein>
<comment type="similarity">
    <text evidence="2">Belongs to the LemA family.</text>
</comment>
<dbReference type="Pfam" id="PF04011">
    <property type="entry name" value="LemA"/>
    <property type="match status" value="1"/>
</dbReference>
<evidence type="ECO:0000256" key="3">
    <source>
        <dbReference type="ARBA" id="ARBA00022692"/>
    </source>
</evidence>
<dbReference type="SUPFAM" id="SSF140478">
    <property type="entry name" value="LemA-like"/>
    <property type="match status" value="1"/>
</dbReference>
<keyword evidence="8" id="KW-1185">Reference proteome</keyword>
<dbReference type="KEGG" id="caci:CLOAM1213"/>
<feature type="transmembrane region" description="Helical" evidence="6">
    <location>
        <begin position="6"/>
        <end position="24"/>
    </location>
</feature>
<comment type="subcellular location">
    <subcellularLocation>
        <location evidence="1">Membrane</location>
        <topology evidence="1">Single-pass membrane protein</topology>
    </subcellularLocation>
</comment>
<keyword evidence="3 6" id="KW-0812">Transmembrane</keyword>
<sequence>MKKGLIVLLAIILVIIICAGWFIGRYNNIQKEKVNVESAWAQVQNVYQTRYDLVPNLVEIVQGAANFEKSTLTQVTEARAKAGGSLNLPPEALTNPQAFQAFQQSQAGLSDALSRLMVVVERYPELKANQNFLAFQSQLEGIENRIRTERMRYNDAAKKFNQLIVTFPNNIIASIIKVKPFQFFQAEESAQKAPKVQFD</sequence>
<name>B0VJV8_CLOAI</name>
<dbReference type="PANTHER" id="PTHR34478">
    <property type="entry name" value="PROTEIN LEMA"/>
    <property type="match status" value="1"/>
</dbReference>
<dbReference type="Gene3D" id="1.20.1440.20">
    <property type="entry name" value="LemA-like domain"/>
    <property type="match status" value="1"/>
</dbReference>
<dbReference type="GO" id="GO:0016020">
    <property type="term" value="C:membrane"/>
    <property type="evidence" value="ECO:0007669"/>
    <property type="project" value="UniProtKB-SubCell"/>
</dbReference>
<dbReference type="InterPro" id="IPR023353">
    <property type="entry name" value="LemA-like_dom_sf"/>
</dbReference>
<gene>
    <name evidence="7" type="ordered locus">CLOAM1213</name>
</gene>
<evidence type="ECO:0000313" key="8">
    <source>
        <dbReference type="Proteomes" id="UP000002019"/>
    </source>
</evidence>
<evidence type="ECO:0000256" key="1">
    <source>
        <dbReference type="ARBA" id="ARBA00004167"/>
    </source>
</evidence>
<evidence type="ECO:0000256" key="6">
    <source>
        <dbReference type="SAM" id="Phobius"/>
    </source>
</evidence>
<dbReference type="HOGENOM" id="CLU_056714_0_1_0"/>
<dbReference type="PANTHER" id="PTHR34478:SF2">
    <property type="entry name" value="MEMBRANE PROTEIN"/>
    <property type="match status" value="1"/>
</dbReference>
<dbReference type="RefSeq" id="WP_015424932.1">
    <property type="nucleotide sequence ID" value="NC_020449.1"/>
</dbReference>
<keyword evidence="4 6" id="KW-1133">Transmembrane helix</keyword>